<feature type="region of interest" description="Disordered" evidence="1">
    <location>
        <begin position="414"/>
        <end position="436"/>
    </location>
</feature>
<dbReference type="SUPFAM" id="SSF49313">
    <property type="entry name" value="Cadherin-like"/>
    <property type="match status" value="1"/>
</dbReference>
<feature type="domain" description="RapA2 cadherin-like" evidence="2">
    <location>
        <begin position="2087"/>
        <end position="2166"/>
    </location>
</feature>
<proteinExistence type="predicted"/>
<feature type="domain" description="Bacterial Ig-like" evidence="3">
    <location>
        <begin position="536"/>
        <end position="611"/>
    </location>
</feature>
<dbReference type="Gene3D" id="2.60.40.10">
    <property type="entry name" value="Immunoglobulins"/>
    <property type="match status" value="9"/>
</dbReference>
<sequence length="2570" mass="250749">MSTASSTPRGIVVSIWGKAFIRGANGQWRPLKLGELVRPEDALLTEQDSIVMMAEADGQIRPLASPGATDADRVIANLDAADPQAAPAAGLAGGDGGGLQAGLRVDRVAEGVTPTTLVAAPAALAQAFGVATASNPPELTNPASVTASSSSIAAIEEGDGVALGLTAPGGSGTLQIVVTQVPAIGQVVTAAGVAVGAGSTLTPADLAGLVYLPPADYDGQTPIAPFTYSVSNGSSSVSGSTQISLAGVNDAPVALADSVSTVGSVPVTVAVLTNDSDVDGDALSLSSASVDGALGTVVVNADGSLTFTAAEGVSGAVPNTYTISDGNGGSASTTVTVSVALSASVSVDAPAISNDNTPRISGTTNLPPGSIVTLTVSGADSTLQTFTATVLPDGSYGADVPAALADGPYSVSASVSTPGGNASATDGGSIDTSAPALSVDAPALGNDSTPTIVGSTDLAPASTVTLTVTDANGAVQSFSALVQAGGGFSAEVPIALAEGAYTVVASAHDAAGNAASASDNGAIDTTAPVLTVDAPALTNDTTPTISGTTDLPTGATVTLTVTDANGTVQTFMATVQSGGSYSAAVPAALAEGNYDVVASSADAAGNSSSANDSGAIDITPPAASIALDPNITVDDVINAAEAGGSVAITGSVGGDVQVGDIVTVSVNGQAYSGAVQPGLRFSIPVAGSDLAAEPAQSVRASISISDAAGNTTSVSDSEGYGVDTVAPSATTTSIVLNPVTADNTVNASEASGDVVVSGQVAGEFTAGDAVRLSVNGQTYSTSAAADGTFSVAIAGSDLAADTTIDAQVDAHDAAGNLGSANSVHTHAVDVTPPLASITLDSVTADNIVNAVEAAGSVLLTGTVGGDVQAGDTVTLSVNGSTYTGVVQVGNGFAIAVPGADVLADADRRIDAAVSTTDAAGNTSTATTFRDYAVNAAPVAVADALAIGEDGAAAGADVTPGTLGQDSDADGDAITVTGVGAGALPPASANVGTALSGTWGTLTLAADGSYSYVPLASAQTLTTGQTESDVFTYTIADGRGGTASATLTVSVVGTDDPSVIAGPLTGTVQEDVTASAVGALTATDVETGARSFVAQSNVAGTHGQFSIDSAGNWSYALNNAAPNVQALAAGQSATETFVIASDDGSSATVTVTVLGSNDQPVVSSTSVNASEEGAAVALGLVVPSDVDAGAVLTITVTGLPTIGQVQLANGTPVIGGSTLSAAELAGLRYLPPADYDGVAAVGGFAYSVSDGTVSVAGGTSITLAAVNDAPDAIDDGSAAAPLLTVAEDSGVSAPITVLANDTDADGDPLTVTAASSPNGTVAINADGTLSFTPAANFSGPATISYTVSDGNGGSDSATVFVDVTPVNDGPDAVDDGSAAIPLLTVAEDSGASAPIVVLGNDTDVDGDALTITTATSPNGTVAINADNTLSFTPSTHFNGPTTISYAVSDSHGGSDTATVFVNVTPVNDAPTASDASADTGENTAFAASVPAAGDVDGTVTSYALALDVGSGNGSLVFNADGSYSFDPGSDFDSLAAGATRQVTFSYIATDNLGLASAPATVTITVTGTDDDPIISSDAAAVIEDISPSAAGTLTATDIDNPTLAFVPSTQSGTYGTFNVDAAGNWNYTLGAAAQALAEAEGAAELPFMVQLSDGRSTSVTISITGTDDLPVISSAIGAVIEDTSPTASGTLTAVDADNPGLAFVAGAQAGTYGGLTLDSAGAWNYTLGAAAQVLAAGSIVSDIFTVFLNDGSSTLVTITVTGSNDAPVVSSTSINATEEGAPVPLGLGAPSDIDTGDVLTITVTGLPSIGQIQLADGTPVVNGATLSTTQLTGLRYLPPAEHDGVAPVGGFSYSVGDGSTSSGGTASITLGTVNDAPIAQDVSASGSEDASAIAITLSASDVDSAIASYSVAALPGNGTLYRDAGLTQAVAAGTPFAEATLYFVPASNFSGTVNFSYSANDGSLASNSATATISVGAVNDAPTSLADAYNRVEGSNTSAFGNVLANDSDVEANPLSVTQFATSAVATSVAVDGVNTVTTALGGTVIMNTDGTFRYIAPVVMHDAADTAVADSFVYRAGDGSGSGAWTTVTLNLSDTTPTAVAESASVAFNSLITGNLLANDSGVDGPLQVTQFSLGAVTVNVLAGGSNTIDSAGGLLTVNADGSYSYQSQLPGIKVLTGSSLATWEESTNLYSFTSGNAWNTSGNLNLSSLTAARQADTVFVNGAKNGVGVGQTGSGTVGNGENLIIDLLETTNEVTIGIAQLNTNQNPANAQWFAYAADGTLVTSGNFMAATSTSNGNEYTLTIAHASAFEYVRLAWANNSNGFVLSSLDLARNPSNYVETFDYTVSDADGDIASASFTFTPAAASIVPNSQITGSAASDTLGGNEAANPMVGLDGDDALRGYGGADELQGGNGNDFLAGGVGNDSLIGGGGNDVMNGGTGADTFAWNLADRGVAGAPAVDHVSDFDGASPAAGGDVLDLRDLLQGETTSATLDHYLDFNVNGGNTEIRISSSGGFTGGAYDLGAEDQRIVLQGVDIRAALGLGGAANDNQIIAELINRGKLVTDVPPGG</sequence>
<accession>A0A0U3UVL6</accession>
<dbReference type="Pfam" id="PF19077">
    <property type="entry name" value="Big_13"/>
    <property type="match status" value="3"/>
</dbReference>
<dbReference type="InterPro" id="IPR001343">
    <property type="entry name" value="Hemolysn_Ca-bd"/>
</dbReference>
<feature type="domain" description="RapA2 cadherin-like" evidence="2">
    <location>
        <begin position="1755"/>
        <end position="1816"/>
    </location>
</feature>
<name>A0A0U3UVL6_9BACT</name>
<dbReference type="PRINTS" id="PR00313">
    <property type="entry name" value="CABNDNGRPT"/>
</dbReference>
<feature type="domain" description="Bacterial Ig-like" evidence="3">
    <location>
        <begin position="342"/>
        <end position="426"/>
    </location>
</feature>
<dbReference type="EMBL" id="KT944265">
    <property type="protein sequence ID" value="ALV86468.1"/>
    <property type="molecule type" value="Genomic_DNA"/>
</dbReference>
<dbReference type="InterPro" id="IPR044016">
    <property type="entry name" value="Big_13"/>
</dbReference>
<dbReference type="Pfam" id="PF17963">
    <property type="entry name" value="Big_9"/>
    <property type="match status" value="4"/>
</dbReference>
<reference evidence="4" key="1">
    <citation type="submission" date="2015-10" db="EMBL/GenBank/DDBJ databases">
        <title>Biosynthesis of SCL-MCL polyhydroxyalkanoates by metagenomic clones in Pseudomonas putida.</title>
        <authorList>
            <person name="Cheng J."/>
            <person name="Charles T.C."/>
        </authorList>
    </citation>
    <scope>NUCLEOTIDE SEQUENCE</scope>
</reference>
<evidence type="ECO:0000256" key="1">
    <source>
        <dbReference type="SAM" id="MobiDB-lite"/>
    </source>
</evidence>
<dbReference type="InterPro" id="IPR013783">
    <property type="entry name" value="Ig-like_fold"/>
</dbReference>
<feature type="compositionally biased region" description="Polar residues" evidence="1">
    <location>
        <begin position="414"/>
        <end position="432"/>
    </location>
</feature>
<evidence type="ECO:0000259" key="3">
    <source>
        <dbReference type="Pfam" id="PF19077"/>
    </source>
</evidence>
<dbReference type="InterPro" id="IPR011049">
    <property type="entry name" value="Serralysin-like_metalloprot_C"/>
</dbReference>
<dbReference type="Pfam" id="PF17803">
    <property type="entry name" value="Cadherin_4"/>
    <property type="match status" value="7"/>
</dbReference>
<evidence type="ECO:0000259" key="2">
    <source>
        <dbReference type="Pfam" id="PF17803"/>
    </source>
</evidence>
<dbReference type="InterPro" id="IPR019960">
    <property type="entry name" value="T1SS_VCA0849"/>
</dbReference>
<dbReference type="PROSITE" id="PS00330">
    <property type="entry name" value="HEMOLYSIN_CALCIUM"/>
    <property type="match status" value="2"/>
</dbReference>
<protein>
    <submittedName>
        <fullName evidence="4">Adhesin</fullName>
    </submittedName>
</protein>
<dbReference type="InterPro" id="IPR049826">
    <property type="entry name" value="Ig-like_ice"/>
</dbReference>
<feature type="domain" description="RapA2 cadherin-like" evidence="2">
    <location>
        <begin position="1146"/>
        <end position="1208"/>
    </location>
</feature>
<dbReference type="Gene3D" id="2.60.40.2810">
    <property type="match status" value="3"/>
</dbReference>
<feature type="domain" description="Bacterial Ig-like" evidence="3">
    <location>
        <begin position="444"/>
        <end position="525"/>
    </location>
</feature>
<dbReference type="NCBIfam" id="TIGR01965">
    <property type="entry name" value="VCBS_repeat"/>
    <property type="match status" value="5"/>
</dbReference>
<dbReference type="NCBIfam" id="NF012196">
    <property type="entry name" value="Ig_like_ice"/>
    <property type="match status" value="3"/>
</dbReference>
<organism evidence="4">
    <name type="scientific">uncultured bacterium 19</name>
    <dbReference type="NCBI Taxonomy" id="1748269"/>
    <lineage>
        <taxon>Bacteria</taxon>
        <taxon>environmental samples</taxon>
    </lineage>
</organism>
<feature type="domain" description="RapA2 cadherin-like" evidence="2">
    <location>
        <begin position="1864"/>
        <end position="1922"/>
    </location>
</feature>
<dbReference type="InterPro" id="IPR018511">
    <property type="entry name" value="Hemolysin-typ_Ca-bd_CS"/>
</dbReference>
<dbReference type="NCBIfam" id="NF012211">
    <property type="entry name" value="tand_rpt_95"/>
    <property type="match status" value="5"/>
</dbReference>
<dbReference type="InterPro" id="IPR010221">
    <property type="entry name" value="VCBS_dom"/>
</dbReference>
<feature type="domain" description="RapA2 cadherin-like" evidence="2">
    <location>
        <begin position="1558"/>
        <end position="1626"/>
    </location>
</feature>
<feature type="domain" description="RapA2 cadherin-like" evidence="2">
    <location>
        <begin position="1657"/>
        <end position="1724"/>
    </location>
</feature>
<feature type="domain" description="RapA2 cadherin-like" evidence="2">
    <location>
        <begin position="1968"/>
        <end position="2054"/>
    </location>
</feature>
<dbReference type="GO" id="GO:0005509">
    <property type="term" value="F:calcium ion binding"/>
    <property type="evidence" value="ECO:0007669"/>
    <property type="project" value="InterPro"/>
</dbReference>
<dbReference type="SUPFAM" id="SSF51120">
    <property type="entry name" value="beta-Roll"/>
    <property type="match status" value="1"/>
</dbReference>
<evidence type="ECO:0000313" key="4">
    <source>
        <dbReference type="EMBL" id="ALV86468.1"/>
    </source>
</evidence>
<dbReference type="InterPro" id="IPR040853">
    <property type="entry name" value="RapA2_cadherin-like"/>
</dbReference>
<dbReference type="Pfam" id="PF00353">
    <property type="entry name" value="HemolysinCabind"/>
    <property type="match status" value="1"/>
</dbReference>
<dbReference type="InterPro" id="IPR015919">
    <property type="entry name" value="Cadherin-like_sf"/>
</dbReference>
<dbReference type="NCBIfam" id="TIGR03661">
    <property type="entry name" value="T1SS_VCA0849"/>
    <property type="match status" value="1"/>
</dbReference>
<dbReference type="GO" id="GO:0016020">
    <property type="term" value="C:membrane"/>
    <property type="evidence" value="ECO:0007669"/>
    <property type="project" value="InterPro"/>
</dbReference>
<dbReference type="NCBIfam" id="NF033510">
    <property type="entry name" value="Ca_tandemer"/>
    <property type="match status" value="6"/>
</dbReference>